<organism evidence="10 11">
    <name type="scientific">Paenibacillus soyae</name>
    <dbReference type="NCBI Taxonomy" id="2969249"/>
    <lineage>
        <taxon>Bacteria</taxon>
        <taxon>Bacillati</taxon>
        <taxon>Bacillota</taxon>
        <taxon>Bacilli</taxon>
        <taxon>Bacillales</taxon>
        <taxon>Paenibacillaceae</taxon>
        <taxon>Paenibacillus</taxon>
    </lineage>
</organism>
<dbReference type="InterPro" id="IPR036640">
    <property type="entry name" value="ABC1_TM_sf"/>
</dbReference>
<keyword evidence="3" id="KW-0547">Nucleotide-binding</keyword>
<dbReference type="InterPro" id="IPR011527">
    <property type="entry name" value="ABC1_TM_dom"/>
</dbReference>
<protein>
    <submittedName>
        <fullName evidence="10">ABC transporter ATP-binding protein/permease</fullName>
    </submittedName>
</protein>
<evidence type="ECO:0000256" key="4">
    <source>
        <dbReference type="ARBA" id="ARBA00022840"/>
    </source>
</evidence>
<feature type="transmembrane region" description="Helical" evidence="7">
    <location>
        <begin position="246"/>
        <end position="269"/>
    </location>
</feature>
<dbReference type="SMART" id="SM00382">
    <property type="entry name" value="AAA"/>
    <property type="match status" value="1"/>
</dbReference>
<dbReference type="InterPro" id="IPR003593">
    <property type="entry name" value="AAA+_ATPase"/>
</dbReference>
<keyword evidence="6 7" id="KW-0472">Membrane</keyword>
<dbReference type="Pfam" id="PF00664">
    <property type="entry name" value="ABC_membrane"/>
    <property type="match status" value="1"/>
</dbReference>
<dbReference type="AlphaFoldDB" id="A0A9X2MW41"/>
<dbReference type="Gene3D" id="1.20.1560.10">
    <property type="entry name" value="ABC transporter type 1, transmembrane domain"/>
    <property type="match status" value="1"/>
</dbReference>
<dbReference type="InterPro" id="IPR039421">
    <property type="entry name" value="Type_1_exporter"/>
</dbReference>
<evidence type="ECO:0000256" key="6">
    <source>
        <dbReference type="ARBA" id="ARBA00023136"/>
    </source>
</evidence>
<proteinExistence type="predicted"/>
<dbReference type="InterPro" id="IPR003439">
    <property type="entry name" value="ABC_transporter-like_ATP-bd"/>
</dbReference>
<keyword evidence="4 10" id="KW-0067">ATP-binding</keyword>
<feature type="transmembrane region" description="Helical" evidence="7">
    <location>
        <begin position="143"/>
        <end position="163"/>
    </location>
</feature>
<comment type="caution">
    <text evidence="10">The sequence shown here is derived from an EMBL/GenBank/DDBJ whole genome shotgun (WGS) entry which is preliminary data.</text>
</comment>
<evidence type="ECO:0000259" key="9">
    <source>
        <dbReference type="PROSITE" id="PS50929"/>
    </source>
</evidence>
<dbReference type="Gene3D" id="3.40.50.300">
    <property type="entry name" value="P-loop containing nucleotide triphosphate hydrolases"/>
    <property type="match status" value="1"/>
</dbReference>
<sequence length="567" mass="63748">MLTKLKRLTSWHNYIWLAKQVDRHKGPLLLVILLHVLVSLSGVAVAAVSKLLIDAFMAHDKSLTAWLIALFALLLIAQTFANPYLTYRTGKLRETMSHGIQLRFMERYYRTDWKALNNYPNGDIQTRLVSDVGSVVDGWTNTVPTIIAMIFQLIAAFGTLWYFDPTLAIYAFLLGPVSILFSWLIGRKLKRMQLQVQASESNYRSYLTESVRHILIIKTFENQRRNLDQVQSLQQQKLFWVLKRNLFNALVNTVITLGYRAGFFIAFIIGASRLARGTVSFGTFTAFLQLVAYVQGPMEGLSRTLPMIISSLASAERLREMEQLPNEDDRRQVEHSPSQTTAPIASVDFDRVSYGYDPNQPVLRNISFTIQSGEIISIVGTSGEGKTTLLRLLLALITPQEGQSYIRTTAGEALPIGADTRAYFSYVPQGNTLFSGTIRDNLIMGYPSATDDELREAARSACALDFIEKLPLGFETVIGENGIGLSEGQAQRIAIARALLRPAPILLLDEATSALDLDTEMEVLKRIKQLSPHRTCIAITHRLSVIDICDQVYRIREQRLLKLTQQE</sequence>
<accession>A0A9X2MW41</accession>
<evidence type="ECO:0000313" key="10">
    <source>
        <dbReference type="EMBL" id="MCR2807407.1"/>
    </source>
</evidence>
<evidence type="ECO:0000256" key="5">
    <source>
        <dbReference type="ARBA" id="ARBA00022989"/>
    </source>
</evidence>
<evidence type="ECO:0000259" key="8">
    <source>
        <dbReference type="PROSITE" id="PS50893"/>
    </source>
</evidence>
<keyword evidence="2 7" id="KW-0812">Transmembrane</keyword>
<dbReference type="GO" id="GO:0016887">
    <property type="term" value="F:ATP hydrolysis activity"/>
    <property type="evidence" value="ECO:0007669"/>
    <property type="project" value="InterPro"/>
</dbReference>
<dbReference type="GO" id="GO:0005886">
    <property type="term" value="C:plasma membrane"/>
    <property type="evidence" value="ECO:0007669"/>
    <property type="project" value="UniProtKB-SubCell"/>
</dbReference>
<name>A0A9X2MW41_9BACL</name>
<keyword evidence="5 7" id="KW-1133">Transmembrane helix</keyword>
<keyword evidence="11" id="KW-1185">Reference proteome</keyword>
<reference evidence="10" key="1">
    <citation type="submission" date="2022-08" db="EMBL/GenBank/DDBJ databases">
        <title>The genomic sequence of strain Paenibacillus sp. SCIV0701.</title>
        <authorList>
            <person name="Zhao H."/>
        </authorList>
    </citation>
    <scope>NUCLEOTIDE SEQUENCE</scope>
    <source>
        <strain evidence="10">SCIV0701</strain>
    </source>
</reference>
<dbReference type="SUPFAM" id="SSF90123">
    <property type="entry name" value="ABC transporter transmembrane region"/>
    <property type="match status" value="1"/>
</dbReference>
<dbReference type="SUPFAM" id="SSF52540">
    <property type="entry name" value="P-loop containing nucleoside triphosphate hydrolases"/>
    <property type="match status" value="1"/>
</dbReference>
<dbReference type="PROSITE" id="PS50893">
    <property type="entry name" value="ABC_TRANSPORTER_2"/>
    <property type="match status" value="1"/>
</dbReference>
<feature type="domain" description="ABC transmembrane type-1" evidence="9">
    <location>
        <begin position="29"/>
        <end position="310"/>
    </location>
</feature>
<dbReference type="Pfam" id="PF00005">
    <property type="entry name" value="ABC_tran"/>
    <property type="match status" value="1"/>
</dbReference>
<dbReference type="PROSITE" id="PS50929">
    <property type="entry name" value="ABC_TM1F"/>
    <property type="match status" value="1"/>
</dbReference>
<dbReference type="InterPro" id="IPR027417">
    <property type="entry name" value="P-loop_NTPase"/>
</dbReference>
<feature type="transmembrane region" description="Helical" evidence="7">
    <location>
        <begin position="169"/>
        <end position="186"/>
    </location>
</feature>
<feature type="domain" description="ABC transporter" evidence="8">
    <location>
        <begin position="347"/>
        <end position="567"/>
    </location>
</feature>
<evidence type="ECO:0000256" key="1">
    <source>
        <dbReference type="ARBA" id="ARBA00004651"/>
    </source>
</evidence>
<evidence type="ECO:0000256" key="3">
    <source>
        <dbReference type="ARBA" id="ARBA00022741"/>
    </source>
</evidence>
<dbReference type="GO" id="GO:0015421">
    <property type="term" value="F:ABC-type oligopeptide transporter activity"/>
    <property type="evidence" value="ECO:0007669"/>
    <property type="project" value="TreeGrafter"/>
</dbReference>
<evidence type="ECO:0000313" key="11">
    <source>
        <dbReference type="Proteomes" id="UP001141950"/>
    </source>
</evidence>
<feature type="transmembrane region" description="Helical" evidence="7">
    <location>
        <begin position="28"/>
        <end position="53"/>
    </location>
</feature>
<feature type="transmembrane region" description="Helical" evidence="7">
    <location>
        <begin position="65"/>
        <end position="87"/>
    </location>
</feature>
<dbReference type="CDD" id="cd07346">
    <property type="entry name" value="ABC_6TM_exporters"/>
    <property type="match status" value="1"/>
</dbReference>
<comment type="subcellular location">
    <subcellularLocation>
        <location evidence="1">Cell membrane</location>
        <topology evidence="1">Multi-pass membrane protein</topology>
    </subcellularLocation>
</comment>
<dbReference type="RefSeq" id="WP_257451856.1">
    <property type="nucleotide sequence ID" value="NZ_JANIPJ010000026.1"/>
</dbReference>
<dbReference type="PANTHER" id="PTHR43394">
    <property type="entry name" value="ATP-DEPENDENT PERMEASE MDL1, MITOCHONDRIAL"/>
    <property type="match status" value="1"/>
</dbReference>
<evidence type="ECO:0000256" key="2">
    <source>
        <dbReference type="ARBA" id="ARBA00022692"/>
    </source>
</evidence>
<dbReference type="GO" id="GO:0005524">
    <property type="term" value="F:ATP binding"/>
    <property type="evidence" value="ECO:0007669"/>
    <property type="project" value="UniProtKB-KW"/>
</dbReference>
<dbReference type="EMBL" id="JANIPJ010000026">
    <property type="protein sequence ID" value="MCR2807407.1"/>
    <property type="molecule type" value="Genomic_DNA"/>
</dbReference>
<dbReference type="PANTHER" id="PTHR43394:SF1">
    <property type="entry name" value="ATP-BINDING CASSETTE SUB-FAMILY B MEMBER 10, MITOCHONDRIAL"/>
    <property type="match status" value="1"/>
</dbReference>
<gene>
    <name evidence="10" type="ORF">NQZ67_26320</name>
</gene>
<evidence type="ECO:0000256" key="7">
    <source>
        <dbReference type="SAM" id="Phobius"/>
    </source>
</evidence>
<dbReference type="Proteomes" id="UP001141950">
    <property type="component" value="Unassembled WGS sequence"/>
</dbReference>